<evidence type="ECO:0000313" key="1">
    <source>
        <dbReference type="EMBL" id="MCL9817752.1"/>
    </source>
</evidence>
<dbReference type="AlphaFoldDB" id="A0AAE3K8W8"/>
<dbReference type="EMBL" id="JAKRVX010000005">
    <property type="protein sequence ID" value="MCL9817752.1"/>
    <property type="molecule type" value="Genomic_DNA"/>
</dbReference>
<keyword evidence="2" id="KW-1185">Reference proteome</keyword>
<evidence type="ECO:0000313" key="2">
    <source>
        <dbReference type="Proteomes" id="UP001203207"/>
    </source>
</evidence>
<name>A0AAE3K8W8_9EURY</name>
<organism evidence="1 2">
    <name type="scientific">Natronocalculus amylovorans</name>
    <dbReference type="NCBI Taxonomy" id="2917812"/>
    <lineage>
        <taxon>Archaea</taxon>
        <taxon>Methanobacteriati</taxon>
        <taxon>Methanobacteriota</taxon>
        <taxon>Stenosarchaea group</taxon>
        <taxon>Halobacteria</taxon>
        <taxon>Halobacteriales</taxon>
        <taxon>Haloferacaceae</taxon>
        <taxon>Natronocalculus</taxon>
    </lineage>
</organism>
<protein>
    <submittedName>
        <fullName evidence="1">Uncharacterized protein</fullName>
    </submittedName>
</protein>
<gene>
    <name evidence="1" type="ORF">AArcSt2_12440</name>
</gene>
<reference evidence="1" key="2">
    <citation type="submission" date="2022-02" db="EMBL/GenBank/DDBJ databases">
        <authorList>
            <person name="Elcheninov A.G."/>
            <person name="Sorokin D.Y."/>
            <person name="Kublanov I.V."/>
        </authorList>
    </citation>
    <scope>NUCLEOTIDE SEQUENCE</scope>
    <source>
        <strain evidence="1">AArc-St2</strain>
    </source>
</reference>
<sequence length="60" mass="6912">MLTEGEIRALTALHGEQTVSELATNLDRSLSYTSELVDRHRIARLGIEVRYRHPVRNPRL</sequence>
<dbReference type="Proteomes" id="UP001203207">
    <property type="component" value="Unassembled WGS sequence"/>
</dbReference>
<comment type="caution">
    <text evidence="1">The sequence shown here is derived from an EMBL/GenBank/DDBJ whole genome shotgun (WGS) entry which is preliminary data.</text>
</comment>
<proteinExistence type="predicted"/>
<reference evidence="1" key="1">
    <citation type="journal article" date="2022" name="Syst. Appl. Microbiol.">
        <title>Natronocalculus amylovorans gen. nov., sp. nov., and Natranaeroarchaeum aerophilus sp. nov., dominant culturable amylolytic natronoarchaea from hypersaline soda lakes in southwestern Siberia.</title>
        <authorList>
            <person name="Sorokin D.Y."/>
            <person name="Elcheninov A.G."/>
            <person name="Khizhniak T.V."/>
            <person name="Koenen M."/>
            <person name="Bale N.J."/>
            <person name="Damste J.S.S."/>
            <person name="Kublanov I.V."/>
        </authorList>
    </citation>
    <scope>NUCLEOTIDE SEQUENCE</scope>
    <source>
        <strain evidence="1">AArc-St2</strain>
    </source>
</reference>
<accession>A0AAE3K8W8</accession>